<organism evidence="4 5">
    <name type="scientific">Orbilia ellipsospora</name>
    <dbReference type="NCBI Taxonomy" id="2528407"/>
    <lineage>
        <taxon>Eukaryota</taxon>
        <taxon>Fungi</taxon>
        <taxon>Dikarya</taxon>
        <taxon>Ascomycota</taxon>
        <taxon>Pezizomycotina</taxon>
        <taxon>Orbiliomycetes</taxon>
        <taxon>Orbiliales</taxon>
        <taxon>Orbiliaceae</taxon>
        <taxon>Orbilia</taxon>
    </lineage>
</organism>
<sequence>MHVPSFLTVVCIPLFLAKTASALETTIGGYTFPQCYEDCIYAATGGTCISLATNAQTCVTNDPNCGQNFNLFFANTYLTALSLCEDGTLKLATSRSPTPTSTPTPTPTTTRLTTPSDISPSTASSTLSTTTLSTPRTTPLRTTSNTPSRTTSNTTSRTPATTTVTAIVTSLSNSGPPVGAIAGGTIGGIAVVVSVAAGIWFYKRRQRSKENTEIGGMEL</sequence>
<accession>A0AAV9XFS5</accession>
<evidence type="ECO:0000256" key="2">
    <source>
        <dbReference type="SAM" id="Phobius"/>
    </source>
</evidence>
<evidence type="ECO:0008006" key="6">
    <source>
        <dbReference type="Google" id="ProtNLM"/>
    </source>
</evidence>
<keyword evidence="3" id="KW-0732">Signal</keyword>
<feature type="chain" id="PRO_5044024297" description="Extracellular membrane protein CFEM domain-containing protein" evidence="3">
    <location>
        <begin position="23"/>
        <end position="219"/>
    </location>
</feature>
<feature type="signal peptide" evidence="3">
    <location>
        <begin position="1"/>
        <end position="22"/>
    </location>
</feature>
<feature type="region of interest" description="Disordered" evidence="1">
    <location>
        <begin position="92"/>
        <end position="161"/>
    </location>
</feature>
<keyword evidence="2" id="KW-1133">Transmembrane helix</keyword>
<keyword evidence="2" id="KW-0472">Membrane</keyword>
<dbReference type="Proteomes" id="UP001365542">
    <property type="component" value="Unassembled WGS sequence"/>
</dbReference>
<evidence type="ECO:0000313" key="4">
    <source>
        <dbReference type="EMBL" id="KAK6540953.1"/>
    </source>
</evidence>
<keyword evidence="2" id="KW-0812">Transmembrane</keyword>
<evidence type="ECO:0000313" key="5">
    <source>
        <dbReference type="Proteomes" id="UP001365542"/>
    </source>
</evidence>
<name>A0AAV9XFS5_9PEZI</name>
<dbReference type="AlphaFoldDB" id="A0AAV9XFS5"/>
<evidence type="ECO:0000256" key="1">
    <source>
        <dbReference type="SAM" id="MobiDB-lite"/>
    </source>
</evidence>
<protein>
    <recommendedName>
        <fullName evidence="6">Extracellular membrane protein CFEM domain-containing protein</fullName>
    </recommendedName>
</protein>
<evidence type="ECO:0000256" key="3">
    <source>
        <dbReference type="SAM" id="SignalP"/>
    </source>
</evidence>
<proteinExistence type="predicted"/>
<dbReference type="EMBL" id="JAVHJO010000004">
    <property type="protein sequence ID" value="KAK6540953.1"/>
    <property type="molecule type" value="Genomic_DNA"/>
</dbReference>
<reference evidence="4 5" key="1">
    <citation type="submission" date="2019-10" db="EMBL/GenBank/DDBJ databases">
        <authorList>
            <person name="Palmer J.M."/>
        </authorList>
    </citation>
    <scope>NUCLEOTIDE SEQUENCE [LARGE SCALE GENOMIC DNA]</scope>
    <source>
        <strain evidence="4 5">TWF694</strain>
    </source>
</reference>
<feature type="transmembrane region" description="Helical" evidence="2">
    <location>
        <begin position="178"/>
        <end position="202"/>
    </location>
</feature>
<gene>
    <name evidence="4" type="ORF">TWF694_008334</name>
</gene>
<comment type="caution">
    <text evidence="4">The sequence shown here is derived from an EMBL/GenBank/DDBJ whole genome shotgun (WGS) entry which is preliminary data.</text>
</comment>
<feature type="compositionally biased region" description="Low complexity" evidence="1">
    <location>
        <begin position="107"/>
        <end position="161"/>
    </location>
</feature>
<keyword evidence="5" id="KW-1185">Reference proteome</keyword>